<dbReference type="NCBIfam" id="TIGR00756">
    <property type="entry name" value="PPR"/>
    <property type="match status" value="1"/>
</dbReference>
<dbReference type="InterPro" id="IPR011990">
    <property type="entry name" value="TPR-like_helical_dom_sf"/>
</dbReference>
<dbReference type="Proteomes" id="UP000813462">
    <property type="component" value="Unassembled WGS sequence"/>
</dbReference>
<dbReference type="GO" id="GO:0009451">
    <property type="term" value="P:RNA modification"/>
    <property type="evidence" value="ECO:0007669"/>
    <property type="project" value="InterPro"/>
</dbReference>
<proteinExistence type="predicted"/>
<comment type="caution">
    <text evidence="3">The sequence shown here is derived from an EMBL/GenBank/DDBJ whole genome shotgun (WGS) entry which is preliminary data.</text>
</comment>
<gene>
    <name evidence="3" type="ORF">FEM48_Zijuj01G0045300</name>
</gene>
<keyword evidence="1" id="KW-0677">Repeat</keyword>
<dbReference type="Pfam" id="PF01535">
    <property type="entry name" value="PPR"/>
    <property type="match status" value="1"/>
</dbReference>
<evidence type="ECO:0000256" key="2">
    <source>
        <dbReference type="PROSITE-ProRule" id="PRU00708"/>
    </source>
</evidence>
<dbReference type="EMBL" id="JAEACU010000001">
    <property type="protein sequence ID" value="KAH7544994.1"/>
    <property type="molecule type" value="Genomic_DNA"/>
</dbReference>
<dbReference type="InterPro" id="IPR046960">
    <property type="entry name" value="PPR_At4g14850-like_plant"/>
</dbReference>
<evidence type="ECO:0000313" key="4">
    <source>
        <dbReference type="Proteomes" id="UP000813462"/>
    </source>
</evidence>
<name>A0A978VZ60_ZIZJJ</name>
<evidence type="ECO:0000313" key="3">
    <source>
        <dbReference type="EMBL" id="KAH7544994.1"/>
    </source>
</evidence>
<protein>
    <recommendedName>
        <fullName evidence="5">Pentatricopeptide repeat-containing protein</fullName>
    </recommendedName>
</protein>
<evidence type="ECO:0000256" key="1">
    <source>
        <dbReference type="ARBA" id="ARBA00022737"/>
    </source>
</evidence>
<accession>A0A978VZ60</accession>
<dbReference type="Gene3D" id="1.25.40.10">
    <property type="entry name" value="Tetratricopeptide repeat domain"/>
    <property type="match status" value="1"/>
</dbReference>
<dbReference type="Pfam" id="PF13041">
    <property type="entry name" value="PPR_2"/>
    <property type="match status" value="1"/>
</dbReference>
<organism evidence="3 4">
    <name type="scientific">Ziziphus jujuba var. spinosa</name>
    <dbReference type="NCBI Taxonomy" id="714518"/>
    <lineage>
        <taxon>Eukaryota</taxon>
        <taxon>Viridiplantae</taxon>
        <taxon>Streptophyta</taxon>
        <taxon>Embryophyta</taxon>
        <taxon>Tracheophyta</taxon>
        <taxon>Spermatophyta</taxon>
        <taxon>Magnoliopsida</taxon>
        <taxon>eudicotyledons</taxon>
        <taxon>Gunneridae</taxon>
        <taxon>Pentapetalae</taxon>
        <taxon>rosids</taxon>
        <taxon>fabids</taxon>
        <taxon>Rosales</taxon>
        <taxon>Rhamnaceae</taxon>
        <taxon>Paliureae</taxon>
        <taxon>Ziziphus</taxon>
    </lineage>
</organism>
<dbReference type="GO" id="GO:0003723">
    <property type="term" value="F:RNA binding"/>
    <property type="evidence" value="ECO:0007669"/>
    <property type="project" value="InterPro"/>
</dbReference>
<dbReference type="PROSITE" id="PS51375">
    <property type="entry name" value="PPR"/>
    <property type="match status" value="1"/>
</dbReference>
<dbReference type="PANTHER" id="PTHR47926:SF347">
    <property type="entry name" value="PENTATRICOPEPTIDE REPEAT-CONTAINING PROTEIN"/>
    <property type="match status" value="1"/>
</dbReference>
<dbReference type="PANTHER" id="PTHR47926">
    <property type="entry name" value="PENTATRICOPEPTIDE REPEAT-CONTAINING PROTEIN"/>
    <property type="match status" value="1"/>
</dbReference>
<reference evidence="3" key="1">
    <citation type="journal article" date="2021" name="Front. Plant Sci.">
        <title>Chromosome-Scale Genome Assembly for Chinese Sour Jujube and Insights Into Its Genome Evolution and Domestication Signature.</title>
        <authorList>
            <person name="Shen L.-Y."/>
            <person name="Luo H."/>
            <person name="Wang X.-L."/>
            <person name="Wang X.-M."/>
            <person name="Qiu X.-J."/>
            <person name="Liu H."/>
            <person name="Zhou S.-S."/>
            <person name="Jia K.-H."/>
            <person name="Nie S."/>
            <person name="Bao Y.-T."/>
            <person name="Zhang R.-G."/>
            <person name="Yun Q.-Z."/>
            <person name="Chai Y.-H."/>
            <person name="Lu J.-Y."/>
            <person name="Li Y."/>
            <person name="Zhao S.-W."/>
            <person name="Mao J.-F."/>
            <person name="Jia S.-G."/>
            <person name="Mao Y.-M."/>
        </authorList>
    </citation>
    <scope>NUCLEOTIDE SEQUENCE</scope>
    <source>
        <strain evidence="3">AT0</strain>
        <tissue evidence="3">Leaf</tissue>
    </source>
</reference>
<dbReference type="AlphaFoldDB" id="A0A978VZ60"/>
<dbReference type="InterPro" id="IPR002885">
    <property type="entry name" value="PPR_rpt"/>
</dbReference>
<feature type="repeat" description="PPR" evidence="2">
    <location>
        <begin position="167"/>
        <end position="201"/>
    </location>
</feature>
<sequence>MLMVAKSSPNLFWASPPYRDSKSDTVKIPNGCIFFKPSSRTSLLSSNSGCSCAITGTSALLAEPTSCDIIDYNAKIIKFCEMGNLKNATELLSWSQKSELELKTYCSILELCAEHKSLADGRKVHSVICANGVETAGYLGAKLVFMYVNCGDLREARRVFDKISNEKVFLWNLMINEYAKIRNFREGIDLFNKMQELGVQPNSYTFSSVMKCFATLGSGKAGENIHGYARSCTFIRHVIRSNMYLWG</sequence>
<dbReference type="FunFam" id="1.25.40.10:FF:000380">
    <property type="entry name" value="Pentatricopeptide repeat-containing protein, chloroplastic"/>
    <property type="match status" value="1"/>
</dbReference>
<evidence type="ECO:0008006" key="5">
    <source>
        <dbReference type="Google" id="ProtNLM"/>
    </source>
</evidence>